<feature type="non-terminal residue" evidence="1">
    <location>
        <position position="1"/>
    </location>
</feature>
<gene>
    <name evidence="1" type="primary">Nfu_g_1_009439</name>
</gene>
<protein>
    <submittedName>
        <fullName evidence="1">Uncharacterized protein</fullName>
    </submittedName>
</protein>
<sequence length="120" mass="13229">GFETLVGWDWMHFKPAKSRSLILRNGKIFISGNAVQTIAEEAVKSLGKVSDNSLRDFVSIQSSCSELGERLKAVTKSGLSGNLGSSAWCAFKNPSNFHKINTKGKDRQRLVQEEVVDESQ</sequence>
<organism evidence="1">
    <name type="scientific">Nothobranchius furzeri</name>
    <name type="common">Turquoise killifish</name>
    <dbReference type="NCBI Taxonomy" id="105023"/>
    <lineage>
        <taxon>Eukaryota</taxon>
        <taxon>Metazoa</taxon>
        <taxon>Chordata</taxon>
        <taxon>Craniata</taxon>
        <taxon>Vertebrata</taxon>
        <taxon>Euteleostomi</taxon>
        <taxon>Actinopterygii</taxon>
        <taxon>Neopterygii</taxon>
        <taxon>Teleostei</taxon>
        <taxon>Neoteleostei</taxon>
        <taxon>Acanthomorphata</taxon>
        <taxon>Ovalentaria</taxon>
        <taxon>Atherinomorphae</taxon>
        <taxon>Cyprinodontiformes</taxon>
        <taxon>Nothobranchiidae</taxon>
        <taxon>Nothobranchius</taxon>
    </lineage>
</organism>
<name>A0A1A8ABI2_NOTFU</name>
<dbReference type="AlphaFoldDB" id="A0A1A8ABI2"/>
<evidence type="ECO:0000313" key="1">
    <source>
        <dbReference type="EMBL" id="SBP52419.1"/>
    </source>
</evidence>
<proteinExistence type="predicted"/>
<accession>A0A1A8ABI2</accession>
<dbReference type="EMBL" id="HADY01013934">
    <property type="protein sequence ID" value="SBP52419.1"/>
    <property type="molecule type" value="Transcribed_RNA"/>
</dbReference>
<reference evidence="1" key="2">
    <citation type="submission" date="2016-06" db="EMBL/GenBank/DDBJ databases">
        <title>The genome of a short-lived fish provides insights into sex chromosome evolution and the genetic control of aging.</title>
        <authorList>
            <person name="Reichwald K."/>
            <person name="Felder M."/>
            <person name="Petzold A."/>
            <person name="Koch P."/>
            <person name="Groth M."/>
            <person name="Platzer M."/>
        </authorList>
    </citation>
    <scope>NUCLEOTIDE SEQUENCE</scope>
    <source>
        <tissue evidence="1">Brain</tissue>
    </source>
</reference>
<reference evidence="1" key="1">
    <citation type="submission" date="2016-05" db="EMBL/GenBank/DDBJ databases">
        <authorList>
            <person name="Lavstsen T."/>
            <person name="Jespersen J.S."/>
        </authorList>
    </citation>
    <scope>NUCLEOTIDE SEQUENCE</scope>
    <source>
        <tissue evidence="1">Brain</tissue>
    </source>
</reference>